<dbReference type="Proteomes" id="UP001056436">
    <property type="component" value="Unassembled WGS sequence"/>
</dbReference>
<comment type="caution">
    <text evidence="2">The sequence shown here is derived from an EMBL/GenBank/DDBJ whole genome shotgun (WGS) entry which is preliminary data.</text>
</comment>
<dbReference type="AlphaFoldDB" id="A0A9P9XIR9"/>
<keyword evidence="3" id="KW-1185">Reference proteome</keyword>
<organism evidence="2 3">
    <name type="scientific">Colletotrichum abscissum</name>
    <dbReference type="NCBI Taxonomy" id="1671311"/>
    <lineage>
        <taxon>Eukaryota</taxon>
        <taxon>Fungi</taxon>
        <taxon>Dikarya</taxon>
        <taxon>Ascomycota</taxon>
        <taxon>Pezizomycotina</taxon>
        <taxon>Sordariomycetes</taxon>
        <taxon>Hypocreomycetidae</taxon>
        <taxon>Glomerellales</taxon>
        <taxon>Glomerellaceae</taxon>
        <taxon>Colletotrichum</taxon>
        <taxon>Colletotrichum acutatum species complex</taxon>
    </lineage>
</organism>
<feature type="region of interest" description="Disordered" evidence="1">
    <location>
        <begin position="79"/>
        <end position="125"/>
    </location>
</feature>
<sequence>MPWPIRQRAGTERKVAYAGASDTLLTAHGALSTPFMAFQLDADDEISGWLWTLTSGGGGGSERHQVGWTSVDLRIARWDGGATQGREAAARTADGGDDDQSEAMESRLNHGSQRRDQRERPNLDG</sequence>
<feature type="compositionally biased region" description="Basic and acidic residues" evidence="1">
    <location>
        <begin position="104"/>
        <end position="125"/>
    </location>
</feature>
<evidence type="ECO:0000313" key="3">
    <source>
        <dbReference type="Proteomes" id="UP001056436"/>
    </source>
</evidence>
<gene>
    <name evidence="2" type="ORF">CABS02_05649</name>
</gene>
<accession>A0A9P9XIR9</accession>
<name>A0A9P9XIR9_9PEZI</name>
<proteinExistence type="predicted"/>
<protein>
    <submittedName>
        <fullName evidence="2">Uncharacterized protein</fullName>
    </submittedName>
</protein>
<dbReference type="EMBL" id="SDAQ01000025">
    <property type="protein sequence ID" value="KAI3554233.1"/>
    <property type="molecule type" value="Genomic_DNA"/>
</dbReference>
<evidence type="ECO:0000256" key="1">
    <source>
        <dbReference type="SAM" id="MobiDB-lite"/>
    </source>
</evidence>
<evidence type="ECO:0000313" key="2">
    <source>
        <dbReference type="EMBL" id="KAI3554233.1"/>
    </source>
</evidence>
<reference evidence="2" key="1">
    <citation type="submission" date="2019-01" db="EMBL/GenBank/DDBJ databases">
        <title>Colletotrichum abscissum LGMF1257.</title>
        <authorList>
            <person name="Baroncelli R."/>
        </authorList>
    </citation>
    <scope>NUCLEOTIDE SEQUENCE</scope>
    <source>
        <strain evidence="2">Ca142</strain>
    </source>
</reference>